<dbReference type="Proteomes" id="UP000294933">
    <property type="component" value="Unassembled WGS sequence"/>
</dbReference>
<sequence length="320" mass="34922">MAIGEDTSDVPEGHSSNQDARNAIEQHIIEPLPLRRLQALRGDPIDDVSRVSTGFRPVSPRLVGADVSSSPISPLQLPSAKPVRPISALQISTGEYSMANTSFQSVESHSVSILELNTGGAETIDSNEAETKEVHLNTHALPVEQLDFALSQANLRLSDVRSKLDELVPLVKESVPQEFHGPLSSLRGNADIVSNVPPSHSANAPSTMSHSYNAAFHSLSDMSKEQLQKFLAALLSSLSLPVTALDELDQRNSSRPAACPSTLRSVSDIHRAVSFVSTVDELVWRRSLHTPPHEDPFGEENVHALIERVELWEKAVRIRR</sequence>
<dbReference type="AlphaFoldDB" id="A0A4Y7PXG6"/>
<dbReference type="VEuPathDB" id="FungiDB:BD410DRAFT_805578"/>
<protein>
    <submittedName>
        <fullName evidence="1">Uncharacterized protein</fullName>
    </submittedName>
</protein>
<gene>
    <name evidence="1" type="ORF">BD410DRAFT_805578</name>
</gene>
<dbReference type="EMBL" id="ML170194">
    <property type="protein sequence ID" value="TDL19726.1"/>
    <property type="molecule type" value="Genomic_DNA"/>
</dbReference>
<keyword evidence="2" id="KW-1185">Reference proteome</keyword>
<reference evidence="1 2" key="1">
    <citation type="submission" date="2018-06" db="EMBL/GenBank/DDBJ databases">
        <title>A transcriptomic atlas of mushroom development highlights an independent origin of complex multicellularity.</title>
        <authorList>
            <consortium name="DOE Joint Genome Institute"/>
            <person name="Krizsan K."/>
            <person name="Almasi E."/>
            <person name="Merenyi Z."/>
            <person name="Sahu N."/>
            <person name="Viragh M."/>
            <person name="Koszo T."/>
            <person name="Mondo S."/>
            <person name="Kiss B."/>
            <person name="Balint B."/>
            <person name="Kues U."/>
            <person name="Barry K."/>
            <person name="Hegedus J.C."/>
            <person name="Henrissat B."/>
            <person name="Johnson J."/>
            <person name="Lipzen A."/>
            <person name="Ohm R."/>
            <person name="Nagy I."/>
            <person name="Pangilinan J."/>
            <person name="Yan J."/>
            <person name="Xiong Y."/>
            <person name="Grigoriev I.V."/>
            <person name="Hibbett D.S."/>
            <person name="Nagy L.G."/>
        </authorList>
    </citation>
    <scope>NUCLEOTIDE SEQUENCE [LARGE SCALE GENOMIC DNA]</scope>
    <source>
        <strain evidence="1 2">SZMC22713</strain>
    </source>
</reference>
<dbReference type="OrthoDB" id="3225650at2759"/>
<evidence type="ECO:0000313" key="1">
    <source>
        <dbReference type="EMBL" id="TDL19726.1"/>
    </source>
</evidence>
<evidence type="ECO:0000313" key="2">
    <source>
        <dbReference type="Proteomes" id="UP000294933"/>
    </source>
</evidence>
<name>A0A4Y7PXG6_9AGAM</name>
<proteinExistence type="predicted"/>
<accession>A0A4Y7PXG6</accession>
<organism evidence="1 2">
    <name type="scientific">Rickenella mellea</name>
    <dbReference type="NCBI Taxonomy" id="50990"/>
    <lineage>
        <taxon>Eukaryota</taxon>
        <taxon>Fungi</taxon>
        <taxon>Dikarya</taxon>
        <taxon>Basidiomycota</taxon>
        <taxon>Agaricomycotina</taxon>
        <taxon>Agaricomycetes</taxon>
        <taxon>Hymenochaetales</taxon>
        <taxon>Rickenellaceae</taxon>
        <taxon>Rickenella</taxon>
    </lineage>
</organism>